<dbReference type="InterPro" id="IPR002060">
    <property type="entry name" value="Squ/phyt_synthse"/>
</dbReference>
<evidence type="ECO:0000313" key="2">
    <source>
        <dbReference type="EMBL" id="MBL7632323.1"/>
    </source>
</evidence>
<name>A0A937USP3_9ACTN</name>
<proteinExistence type="predicted"/>
<comment type="caution">
    <text evidence="2">The sequence shown here is derived from an EMBL/GenBank/DDBJ whole genome shotgun (WGS) entry which is preliminary data.</text>
</comment>
<dbReference type="EC" id="2.5.1.21" evidence="2"/>
<gene>
    <name evidence="2" type="primary">hpnC</name>
    <name evidence="2" type="ORF">I7412_35260</name>
</gene>
<dbReference type="AlphaFoldDB" id="A0A937USP3"/>
<dbReference type="Pfam" id="PF00494">
    <property type="entry name" value="SQS_PSY"/>
    <property type="match status" value="1"/>
</dbReference>
<dbReference type="GO" id="GO:0051996">
    <property type="term" value="F:squalene synthase [NAD(P)H] activity"/>
    <property type="evidence" value="ECO:0007669"/>
    <property type="project" value="UniProtKB-EC"/>
</dbReference>
<dbReference type="PANTHER" id="PTHR31480">
    <property type="entry name" value="BIFUNCTIONAL LYCOPENE CYCLASE/PHYTOENE SYNTHASE"/>
    <property type="match status" value="1"/>
</dbReference>
<organism evidence="2 3">
    <name type="scientific">Frankia nepalensis</name>
    <dbReference type="NCBI Taxonomy" id="1836974"/>
    <lineage>
        <taxon>Bacteria</taxon>
        <taxon>Bacillati</taxon>
        <taxon>Actinomycetota</taxon>
        <taxon>Actinomycetes</taxon>
        <taxon>Frankiales</taxon>
        <taxon>Frankiaceae</taxon>
        <taxon>Frankia</taxon>
    </lineage>
</organism>
<dbReference type="Gene3D" id="1.10.600.10">
    <property type="entry name" value="Farnesyl Diphosphate Synthase"/>
    <property type="match status" value="1"/>
</dbReference>
<feature type="region of interest" description="Disordered" evidence="1">
    <location>
        <begin position="1"/>
        <end position="44"/>
    </location>
</feature>
<dbReference type="RefSeq" id="WP_203007001.1">
    <property type="nucleotide sequence ID" value="NZ_JADWYU010000108.1"/>
</dbReference>
<protein>
    <submittedName>
        <fullName evidence="2">Squalene synthase HpnC</fullName>
        <ecNumber evidence="2">2.5.1.21</ecNumber>
    </submittedName>
</protein>
<dbReference type="GO" id="GO:0004311">
    <property type="term" value="F:geranylgeranyl diphosphate synthase activity"/>
    <property type="evidence" value="ECO:0007669"/>
    <property type="project" value="InterPro"/>
</dbReference>
<feature type="region of interest" description="Disordered" evidence="1">
    <location>
        <begin position="330"/>
        <end position="416"/>
    </location>
</feature>
<evidence type="ECO:0000256" key="1">
    <source>
        <dbReference type="SAM" id="MobiDB-lite"/>
    </source>
</evidence>
<dbReference type="InterPro" id="IPR008949">
    <property type="entry name" value="Isoprenoid_synthase_dom_sf"/>
</dbReference>
<dbReference type="CDD" id="cd00683">
    <property type="entry name" value="Trans_IPPS_HH"/>
    <property type="match status" value="1"/>
</dbReference>
<accession>A0A937USP3</accession>
<dbReference type="SFLD" id="SFLDS00005">
    <property type="entry name" value="Isoprenoid_Synthase_Type_I"/>
    <property type="match status" value="1"/>
</dbReference>
<dbReference type="InterPro" id="IPR033904">
    <property type="entry name" value="Trans_IPPS_HH"/>
</dbReference>
<dbReference type="InterPro" id="IPR017827">
    <property type="entry name" value="HSQ_synthase_HpnC"/>
</dbReference>
<evidence type="ECO:0000313" key="3">
    <source>
        <dbReference type="Proteomes" id="UP000604475"/>
    </source>
</evidence>
<feature type="compositionally biased region" description="Low complexity" evidence="1">
    <location>
        <begin position="27"/>
        <end position="44"/>
    </location>
</feature>
<dbReference type="GO" id="GO:0016114">
    <property type="term" value="P:terpenoid biosynthetic process"/>
    <property type="evidence" value="ECO:0007669"/>
    <property type="project" value="UniProtKB-ARBA"/>
</dbReference>
<dbReference type="SUPFAM" id="SSF48576">
    <property type="entry name" value="Terpenoid synthases"/>
    <property type="match status" value="1"/>
</dbReference>
<dbReference type="SFLD" id="SFLDG01018">
    <property type="entry name" value="Squalene/Phytoene_Synthase_Lik"/>
    <property type="match status" value="1"/>
</dbReference>
<dbReference type="SFLD" id="SFLDG01212">
    <property type="entry name" value="Phytoene_synthase_like"/>
    <property type="match status" value="1"/>
</dbReference>
<feature type="compositionally biased region" description="Low complexity" evidence="1">
    <location>
        <begin position="369"/>
        <end position="398"/>
    </location>
</feature>
<feature type="compositionally biased region" description="Polar residues" evidence="1">
    <location>
        <begin position="1"/>
        <end position="11"/>
    </location>
</feature>
<feature type="compositionally biased region" description="Pro residues" evidence="1">
    <location>
        <begin position="341"/>
        <end position="360"/>
    </location>
</feature>
<dbReference type="NCBIfam" id="TIGR03464">
    <property type="entry name" value="HpnC"/>
    <property type="match status" value="1"/>
</dbReference>
<keyword evidence="3" id="KW-1185">Reference proteome</keyword>
<sequence length="416" mass="43117">MTTIDARTSGSRPRDDGEPAGASGETAVAVARPRPGGGRAEPAGVTDIATSTDEVLRAAHGENFPVSPAVLPAAIREDFQAIYGFARLVDDIGDEAPGDRLALLDQLAADLERIWLDEPQLPVFQRLARTVRARELPMEPFARLIEANRLDQRVTRYATFDDLLRYCTLSADPIGRMVLGVLGKATPDRVILSDRVCTALQLAEHLQDVAEDYANGRIYLPLEDMDTFGVTEADLAAPTASPALRNLMAFQVARATTILDQGAPLASLLEGRMRLAIAGFVGGGRAALHAVRQAGYDVLGGAPKASKQRVAAASLWVAARSHAPSARAAAAAAGGLSPLCEQPPPTPDPTPPSSTPPSTPPSVDTGTEVPAPDVAVATTAAATAVATGAATAPPAGARDAGDDVARAGQTAEGEAR</sequence>
<reference evidence="2" key="1">
    <citation type="submission" date="2020-12" db="EMBL/GenBank/DDBJ databases">
        <title>Genomic characterization of non-nitrogen-fixing Frankia strains.</title>
        <authorList>
            <person name="Carlos-Shanley C."/>
            <person name="Guerra T."/>
            <person name="Hahn D."/>
        </authorList>
    </citation>
    <scope>NUCLEOTIDE SEQUENCE</scope>
    <source>
        <strain evidence="2">CN6</strain>
    </source>
</reference>
<dbReference type="EMBL" id="JAEACQ010000309">
    <property type="protein sequence ID" value="MBL7632323.1"/>
    <property type="molecule type" value="Genomic_DNA"/>
</dbReference>
<dbReference type="Proteomes" id="UP000604475">
    <property type="component" value="Unassembled WGS sequence"/>
</dbReference>
<dbReference type="InterPro" id="IPR044843">
    <property type="entry name" value="Trans_IPPS_bact-type"/>
</dbReference>
<keyword evidence="2" id="KW-0808">Transferase</keyword>